<proteinExistence type="predicted"/>
<evidence type="ECO:0000256" key="2">
    <source>
        <dbReference type="SAM" id="Phobius"/>
    </source>
</evidence>
<evidence type="ECO:0000313" key="4">
    <source>
        <dbReference type="EMBL" id="MBB2989773.1"/>
    </source>
</evidence>
<feature type="region of interest" description="Disordered" evidence="1">
    <location>
        <begin position="428"/>
        <end position="465"/>
    </location>
</feature>
<dbReference type="Proteomes" id="UP000550501">
    <property type="component" value="Unassembled WGS sequence"/>
</dbReference>
<gene>
    <name evidence="4" type="ORF">FHR72_001236</name>
</gene>
<dbReference type="PANTHER" id="PTHR33371">
    <property type="entry name" value="INTERMEMBRANE PHOSPHOLIPID TRANSPORT SYSTEM BINDING PROTEIN MLAD-RELATED"/>
    <property type="match status" value="1"/>
</dbReference>
<dbReference type="InterPro" id="IPR052336">
    <property type="entry name" value="MlaD_Phospholipid_Transporter"/>
</dbReference>
<reference evidence="4 5" key="1">
    <citation type="submission" date="2020-08" db="EMBL/GenBank/DDBJ databases">
        <title>The Agave Microbiome: Exploring the role of microbial communities in plant adaptations to desert environments.</title>
        <authorList>
            <person name="Partida-Martinez L.P."/>
        </authorList>
    </citation>
    <scope>NUCLEOTIDE SEQUENCE [LARGE SCALE GENOMIC DNA]</scope>
    <source>
        <strain evidence="4 5">AT2.18</strain>
    </source>
</reference>
<feature type="domain" description="Mce/MlaD" evidence="3">
    <location>
        <begin position="39"/>
        <end position="112"/>
    </location>
</feature>
<dbReference type="InterPro" id="IPR003399">
    <property type="entry name" value="Mce/MlaD"/>
</dbReference>
<dbReference type="PANTHER" id="PTHR33371:SF16">
    <property type="entry name" value="MCE-FAMILY PROTEIN MCE3F"/>
    <property type="match status" value="1"/>
</dbReference>
<dbReference type="Pfam" id="PF02470">
    <property type="entry name" value="MlaD"/>
    <property type="match status" value="1"/>
</dbReference>
<comment type="caution">
    <text evidence="4">The sequence shown here is derived from an EMBL/GenBank/DDBJ whole genome shotgun (WGS) entry which is preliminary data.</text>
</comment>
<dbReference type="NCBIfam" id="TIGR00996">
    <property type="entry name" value="Mtu_fam_mce"/>
    <property type="match status" value="1"/>
</dbReference>
<dbReference type="AlphaFoldDB" id="A0A839Q2Y5"/>
<evidence type="ECO:0000256" key="1">
    <source>
        <dbReference type="SAM" id="MobiDB-lite"/>
    </source>
</evidence>
<organism evidence="4 5">
    <name type="scientific">Mycolicibacterium iranicum</name>
    <name type="common">Mycobacterium iranicum</name>
    <dbReference type="NCBI Taxonomy" id="912594"/>
    <lineage>
        <taxon>Bacteria</taxon>
        <taxon>Bacillati</taxon>
        <taxon>Actinomycetota</taxon>
        <taxon>Actinomycetes</taxon>
        <taxon>Mycobacteriales</taxon>
        <taxon>Mycobacteriaceae</taxon>
        <taxon>Mycolicibacterium</taxon>
    </lineage>
</organism>
<dbReference type="GO" id="GO:0005576">
    <property type="term" value="C:extracellular region"/>
    <property type="evidence" value="ECO:0007669"/>
    <property type="project" value="TreeGrafter"/>
</dbReference>
<feature type="compositionally biased region" description="Polar residues" evidence="1">
    <location>
        <begin position="456"/>
        <end position="465"/>
    </location>
</feature>
<name>A0A839Q2Y5_MYCIR</name>
<sequence>MLTRGRRVQLIIFAILTVISISVLTVYYLRLPALAGIGHYTLDVELPSSGGLYPTANVTYRGTTIGKVTSVEPIGGAVRATLSIDDRFRVPVDAVANVHSVSAVGEQFLDLVADGATDRYLTEGETITDSTVPQPIGPLIDSANRAVDALPQDKLAALLRETSTAVGGLGPSLQRLVDSAQALGGDLAANADALDALIDDSGPLLESQVSTGAAINRWARNVRDLARQSAQQDAAVREILDTAAPTAEQLGTVFGGVREALPQVLANTAVVFDMLKRYNAGVEQGLVFLPQGASIAQTVVAPFPDAAALDFRLAINEPPPCLTGFLPASQWRSPAETTTIDPPVRAYCKVPKDFQANVVRGARNYPCADVPGKRAANPQECRSEQPYIPTGTNPWYGDPNQIVACPAPGARCDQPVVPGMVVPAPSVNNGLNPAPADALSPSPPPRSDPVTAPRGGTTQCSGQQPVQCTYTPADIPSAIYDVSRGEVVAGDGTRFTVSSPAPTGEEWKDMLAPAVPGSS</sequence>
<keyword evidence="2" id="KW-0472">Membrane</keyword>
<dbReference type="EMBL" id="JACHVU010000002">
    <property type="protein sequence ID" value="MBB2989773.1"/>
    <property type="molecule type" value="Genomic_DNA"/>
</dbReference>
<evidence type="ECO:0000313" key="5">
    <source>
        <dbReference type="Proteomes" id="UP000550501"/>
    </source>
</evidence>
<accession>A0A839Q2Y5</accession>
<feature type="transmembrane region" description="Helical" evidence="2">
    <location>
        <begin position="7"/>
        <end position="29"/>
    </location>
</feature>
<protein>
    <submittedName>
        <fullName evidence="4">Phospholipid/cholesterol/gamma-HCH transport system substrate-binding protein</fullName>
    </submittedName>
</protein>
<keyword evidence="2" id="KW-1133">Transmembrane helix</keyword>
<evidence type="ECO:0000259" key="3">
    <source>
        <dbReference type="Pfam" id="PF02470"/>
    </source>
</evidence>
<dbReference type="RefSeq" id="WP_183467037.1">
    <property type="nucleotide sequence ID" value="NZ_JACHVU010000002.1"/>
</dbReference>
<keyword evidence="2" id="KW-0812">Transmembrane</keyword>
<dbReference type="InterPro" id="IPR005693">
    <property type="entry name" value="Mce"/>
</dbReference>
<keyword evidence="5" id="KW-1185">Reference proteome</keyword>